<dbReference type="AlphaFoldDB" id="A0A151IW25"/>
<organism evidence="1 2">
    <name type="scientific">Trachymyrmex cornetzi</name>
    <dbReference type="NCBI Taxonomy" id="471704"/>
    <lineage>
        <taxon>Eukaryota</taxon>
        <taxon>Metazoa</taxon>
        <taxon>Ecdysozoa</taxon>
        <taxon>Arthropoda</taxon>
        <taxon>Hexapoda</taxon>
        <taxon>Insecta</taxon>
        <taxon>Pterygota</taxon>
        <taxon>Neoptera</taxon>
        <taxon>Endopterygota</taxon>
        <taxon>Hymenoptera</taxon>
        <taxon>Apocrita</taxon>
        <taxon>Aculeata</taxon>
        <taxon>Formicoidea</taxon>
        <taxon>Formicidae</taxon>
        <taxon>Myrmicinae</taxon>
        <taxon>Trachymyrmex</taxon>
    </lineage>
</organism>
<accession>A0A151IW25</accession>
<evidence type="ECO:0000313" key="1">
    <source>
        <dbReference type="EMBL" id="KYN12000.1"/>
    </source>
</evidence>
<keyword evidence="2" id="KW-1185">Reference proteome</keyword>
<dbReference type="EMBL" id="KQ980880">
    <property type="protein sequence ID" value="KYN12000.1"/>
    <property type="molecule type" value="Genomic_DNA"/>
</dbReference>
<name>A0A151IW25_9HYME</name>
<gene>
    <name evidence="1" type="ORF">ALC57_15842</name>
</gene>
<protein>
    <submittedName>
        <fullName evidence="1">Uncharacterized protein</fullName>
    </submittedName>
</protein>
<proteinExistence type="predicted"/>
<sequence>ESILSRAEYVTGTRATICALTIISNILDNDKAARPIPAARVIAPQRQHNAANTKTSIRSEPKLLCRERLLGPTPFLHTTIQPAVGSMYHTSRIKHEHDPRVRMAHPRSGFAKGIKRAGHLKPRVDSQNEAGGREEKMTTVVIVSYAGPRGPYKSTVRDNARGLHIVVYIYASRHKSSFKSHSAGVR</sequence>
<evidence type="ECO:0000313" key="2">
    <source>
        <dbReference type="Proteomes" id="UP000078492"/>
    </source>
</evidence>
<dbReference type="Proteomes" id="UP000078492">
    <property type="component" value="Unassembled WGS sequence"/>
</dbReference>
<feature type="non-terminal residue" evidence="1">
    <location>
        <position position="1"/>
    </location>
</feature>
<reference evidence="1 2" key="1">
    <citation type="submission" date="2015-09" db="EMBL/GenBank/DDBJ databases">
        <title>Trachymyrmex cornetzi WGS genome.</title>
        <authorList>
            <person name="Nygaard S."/>
            <person name="Hu H."/>
            <person name="Boomsma J."/>
            <person name="Zhang G."/>
        </authorList>
    </citation>
    <scope>NUCLEOTIDE SEQUENCE [LARGE SCALE GENOMIC DNA]</scope>
    <source>
        <strain evidence="1">Tcor2-1</strain>
        <tissue evidence="1">Whole body</tissue>
    </source>
</reference>